<feature type="transmembrane region" description="Helical" evidence="9">
    <location>
        <begin position="118"/>
        <end position="140"/>
    </location>
</feature>
<keyword evidence="4 9" id="KW-0812">Transmembrane</keyword>
<feature type="transmembrane region" description="Helical" evidence="9">
    <location>
        <begin position="579"/>
        <end position="603"/>
    </location>
</feature>
<keyword evidence="8 9" id="KW-0472">Membrane</keyword>
<gene>
    <name evidence="10" type="ORF">BDZ94DRAFT_1165725</name>
</gene>
<dbReference type="InterPro" id="IPR004648">
    <property type="entry name" value="Oligpept_transpt"/>
</dbReference>
<name>A0A9P6CHP1_9AGAR</name>
<evidence type="ECO:0000313" key="11">
    <source>
        <dbReference type="Proteomes" id="UP000807353"/>
    </source>
</evidence>
<dbReference type="AlphaFoldDB" id="A0A9P6CHP1"/>
<feature type="transmembrane region" description="Helical" evidence="9">
    <location>
        <begin position="194"/>
        <end position="214"/>
    </location>
</feature>
<evidence type="ECO:0000256" key="7">
    <source>
        <dbReference type="ARBA" id="ARBA00022989"/>
    </source>
</evidence>
<evidence type="ECO:0000256" key="8">
    <source>
        <dbReference type="ARBA" id="ARBA00023136"/>
    </source>
</evidence>
<feature type="transmembrane region" description="Helical" evidence="9">
    <location>
        <begin position="300"/>
        <end position="321"/>
    </location>
</feature>
<feature type="transmembrane region" description="Helical" evidence="9">
    <location>
        <begin position="93"/>
        <end position="112"/>
    </location>
</feature>
<dbReference type="OrthoDB" id="9986677at2759"/>
<organism evidence="10 11">
    <name type="scientific">Collybia nuda</name>
    <dbReference type="NCBI Taxonomy" id="64659"/>
    <lineage>
        <taxon>Eukaryota</taxon>
        <taxon>Fungi</taxon>
        <taxon>Dikarya</taxon>
        <taxon>Basidiomycota</taxon>
        <taxon>Agaricomycotina</taxon>
        <taxon>Agaricomycetes</taxon>
        <taxon>Agaricomycetidae</taxon>
        <taxon>Agaricales</taxon>
        <taxon>Tricholomatineae</taxon>
        <taxon>Clitocybaceae</taxon>
        <taxon>Collybia</taxon>
    </lineage>
</organism>
<dbReference type="NCBIfam" id="TIGR00727">
    <property type="entry name" value="ISP4_OPT"/>
    <property type="match status" value="1"/>
</dbReference>
<dbReference type="Pfam" id="PF03169">
    <property type="entry name" value="OPT"/>
    <property type="match status" value="1"/>
</dbReference>
<feature type="transmembrane region" description="Helical" evidence="9">
    <location>
        <begin position="518"/>
        <end position="538"/>
    </location>
</feature>
<comment type="subcellular location">
    <subcellularLocation>
        <location evidence="1">Membrane</location>
        <topology evidence="1">Multi-pass membrane protein</topology>
    </subcellularLocation>
</comment>
<keyword evidence="7 9" id="KW-1133">Transmembrane helix</keyword>
<evidence type="ECO:0000256" key="6">
    <source>
        <dbReference type="ARBA" id="ARBA00022927"/>
    </source>
</evidence>
<dbReference type="InterPro" id="IPR004813">
    <property type="entry name" value="OPT"/>
</dbReference>
<feature type="transmembrane region" description="Helical" evidence="9">
    <location>
        <begin position="333"/>
        <end position="352"/>
    </location>
</feature>
<comment type="caution">
    <text evidence="10">The sequence shown here is derived from an EMBL/GenBank/DDBJ whole genome shotgun (WGS) entry which is preliminary data.</text>
</comment>
<dbReference type="Proteomes" id="UP000807353">
    <property type="component" value="Unassembled WGS sequence"/>
</dbReference>
<feature type="transmembrane region" description="Helical" evidence="9">
    <location>
        <begin position="258"/>
        <end position="280"/>
    </location>
</feature>
<dbReference type="GO" id="GO:0016020">
    <property type="term" value="C:membrane"/>
    <property type="evidence" value="ECO:0007669"/>
    <property type="project" value="UniProtKB-SubCell"/>
</dbReference>
<keyword evidence="5" id="KW-0571">Peptide transport</keyword>
<protein>
    <submittedName>
        <fullName evidence="10">Small oligopeptide transporter</fullName>
    </submittedName>
</protein>
<evidence type="ECO:0000256" key="5">
    <source>
        <dbReference type="ARBA" id="ARBA00022856"/>
    </source>
</evidence>
<dbReference type="NCBIfam" id="TIGR00728">
    <property type="entry name" value="OPT_sfam"/>
    <property type="match status" value="1"/>
</dbReference>
<evidence type="ECO:0000256" key="1">
    <source>
        <dbReference type="ARBA" id="ARBA00004141"/>
    </source>
</evidence>
<feature type="transmembrane region" description="Helical" evidence="9">
    <location>
        <begin position="486"/>
        <end position="506"/>
    </location>
</feature>
<accession>A0A9P6CHP1</accession>
<feature type="transmembrane region" description="Helical" evidence="9">
    <location>
        <begin position="161"/>
        <end position="182"/>
    </location>
</feature>
<dbReference type="PANTHER" id="PTHR22601">
    <property type="entry name" value="ISP4 LIKE PROTEIN"/>
    <property type="match status" value="1"/>
</dbReference>
<feature type="transmembrane region" description="Helical" evidence="9">
    <location>
        <begin position="460"/>
        <end position="480"/>
    </location>
</feature>
<dbReference type="EMBL" id="MU150271">
    <property type="protein sequence ID" value="KAF9462505.1"/>
    <property type="molecule type" value="Genomic_DNA"/>
</dbReference>
<feature type="transmembrane region" description="Helical" evidence="9">
    <location>
        <begin position="615"/>
        <end position="636"/>
    </location>
</feature>
<feature type="transmembrane region" description="Helical" evidence="9">
    <location>
        <begin position="723"/>
        <end position="746"/>
    </location>
</feature>
<keyword evidence="6" id="KW-0653">Protein transport</keyword>
<keyword evidence="11" id="KW-1185">Reference proteome</keyword>
<evidence type="ECO:0000256" key="3">
    <source>
        <dbReference type="ARBA" id="ARBA00022448"/>
    </source>
</evidence>
<feature type="transmembrane region" description="Helical" evidence="9">
    <location>
        <begin position="648"/>
        <end position="669"/>
    </location>
</feature>
<evidence type="ECO:0000313" key="10">
    <source>
        <dbReference type="EMBL" id="KAF9462505.1"/>
    </source>
</evidence>
<evidence type="ECO:0000256" key="2">
    <source>
        <dbReference type="ARBA" id="ARBA00008807"/>
    </source>
</evidence>
<evidence type="ECO:0000256" key="9">
    <source>
        <dbReference type="SAM" id="Phobius"/>
    </source>
</evidence>
<feature type="transmembrane region" description="Helical" evidence="9">
    <location>
        <begin position="690"/>
        <end position="711"/>
    </location>
</feature>
<dbReference type="GO" id="GO:0035673">
    <property type="term" value="F:oligopeptide transmembrane transporter activity"/>
    <property type="evidence" value="ECO:0007669"/>
    <property type="project" value="InterPro"/>
</dbReference>
<proteinExistence type="inferred from homology"/>
<evidence type="ECO:0000256" key="4">
    <source>
        <dbReference type="ARBA" id="ARBA00022692"/>
    </source>
</evidence>
<comment type="similarity">
    <text evidence="2">Belongs to the oligopeptide OPT transporter family.</text>
</comment>
<reference evidence="10" key="1">
    <citation type="submission" date="2020-11" db="EMBL/GenBank/DDBJ databases">
        <authorList>
            <consortium name="DOE Joint Genome Institute"/>
            <person name="Ahrendt S."/>
            <person name="Riley R."/>
            <person name="Andreopoulos W."/>
            <person name="Labutti K."/>
            <person name="Pangilinan J."/>
            <person name="Ruiz-Duenas F.J."/>
            <person name="Barrasa J.M."/>
            <person name="Sanchez-Garcia M."/>
            <person name="Camarero S."/>
            <person name="Miyauchi S."/>
            <person name="Serrano A."/>
            <person name="Linde D."/>
            <person name="Babiker R."/>
            <person name="Drula E."/>
            <person name="Ayuso-Fernandez I."/>
            <person name="Pacheco R."/>
            <person name="Padilla G."/>
            <person name="Ferreira P."/>
            <person name="Barriuso J."/>
            <person name="Kellner H."/>
            <person name="Castanera R."/>
            <person name="Alfaro M."/>
            <person name="Ramirez L."/>
            <person name="Pisabarro A.G."/>
            <person name="Kuo A."/>
            <person name="Tritt A."/>
            <person name="Lipzen A."/>
            <person name="He G."/>
            <person name="Yan M."/>
            <person name="Ng V."/>
            <person name="Cullen D."/>
            <person name="Martin F."/>
            <person name="Rosso M.-N."/>
            <person name="Henrissat B."/>
            <person name="Hibbett D."/>
            <person name="Martinez A.T."/>
            <person name="Grigoriev I.V."/>
        </authorList>
    </citation>
    <scope>NUCLEOTIDE SEQUENCE</scope>
    <source>
        <strain evidence="10">CBS 247.69</strain>
    </source>
</reference>
<dbReference type="GO" id="GO:0015031">
    <property type="term" value="P:protein transport"/>
    <property type="evidence" value="ECO:0007669"/>
    <property type="project" value="UniProtKB-KW"/>
</dbReference>
<sequence length="816" mass="92274">MSDIRNGEEAHSDTVYLSYDLRDEEKSLGSQAPSDSKLASSIRSIHGSDIYDVFDPNIDSDSVVLEDDSPYPEVRSAVANFDDPEMPASTLRAWVLGLFWAIIIPGMNQFFYFRYPSVAIGGLVAQLLVFPLGRAWARFVPCIKVLGVEVNPGPFSIKEHVLVTIMAGVGAQSAYATDIIAVQKVYYNQAYGFSYQWMLVMSTQLIGFSIGGIARRFLVTPPSMIWPNTLVSCALFNTLHSQSYAGIGQHEGLSREKFFLHAFIGAILWYFVPGYLFQALSVFNWVCWLAPNNIKINQIFGYRSGLGFSLLTFDWNQIAFIGSPLATPWWAEANVMIGFLVFYWFLTPVLYYKNVWFSHYMPISSPNAYDNTGKVYDQMRIIDNDAILKKEAYENYSPLYLSTTFAMSYGLSFLSITADAYLAAIIHFWKPIKLQFKRSLREQPDIHAQLMARYPQVPEWYYGCIFAITFTFACICIQLWPSGMTIWALVIALVISVLYIIPIGMIQAVTNRQIGLNVITELIIGFMIPGMLHSIYGIKRDFLHTYGYITMSQAMQFTADFKLGQPAERFFKPTVPPRPMFWCQVVATIIAGTVQLGVQSWMFTNIPDLCDVNQVNSFTCTSTQVFGTASIIWGLIGPGLLFSKNQIYYSLSFFFLIGAACPVILWLITRRYPNTILNYLKLIFAGVGQIPPATAVNYVPWAIIGFLFQFVVRRKHFSYWAKYNYVLSAALDAGTAVGLILVFFCLQYPLNGTIGKSNVRVWWGNDVYKRTLDWSYVPLKTLGLGETFGCVDSQMTQSRTLICFPVQAFLPRRTHI</sequence>
<feature type="transmembrane region" description="Helical" evidence="9">
    <location>
        <begin position="406"/>
        <end position="429"/>
    </location>
</feature>
<keyword evidence="3" id="KW-0813">Transport</keyword>